<protein>
    <submittedName>
        <fullName evidence="1">Uncharacterized protein</fullName>
    </submittedName>
</protein>
<dbReference type="Proteomes" id="UP000250257">
    <property type="component" value="Unassembled WGS sequence"/>
</dbReference>
<gene>
    <name evidence="1" type="ORF">NCTC13940_02409</name>
</gene>
<evidence type="ECO:0000313" key="1">
    <source>
        <dbReference type="EMBL" id="SQC71454.1"/>
    </source>
</evidence>
<evidence type="ECO:0000313" key="2">
    <source>
        <dbReference type="Proteomes" id="UP000250257"/>
    </source>
</evidence>
<reference evidence="1 2" key="1">
    <citation type="submission" date="2018-06" db="EMBL/GenBank/DDBJ databases">
        <authorList>
            <consortium name="Pathogen Informatics"/>
            <person name="Doyle S."/>
        </authorList>
    </citation>
    <scope>NUCLEOTIDE SEQUENCE [LARGE SCALE GENOMIC DNA]</scope>
    <source>
        <strain evidence="1 2">NCTC13940</strain>
    </source>
</reference>
<sequence length="46" mass="5665">MTHDTFVYAPFFPIIKQAKQKEVYTPELLRDIFTWQLKKRYGEEKE</sequence>
<accession>A0A2X3HJU5</accession>
<organism evidence="1 2">
    <name type="scientific">Listeria fleischmannii subsp. fleischmannii</name>
    <dbReference type="NCBI Taxonomy" id="1671902"/>
    <lineage>
        <taxon>Bacteria</taxon>
        <taxon>Bacillati</taxon>
        <taxon>Bacillota</taxon>
        <taxon>Bacilli</taxon>
        <taxon>Bacillales</taxon>
        <taxon>Listeriaceae</taxon>
        <taxon>Listeria</taxon>
    </lineage>
</organism>
<proteinExistence type="predicted"/>
<dbReference type="AlphaFoldDB" id="A0A2X3HJU5"/>
<dbReference type="EMBL" id="UAWT01000039">
    <property type="protein sequence ID" value="SQC71454.1"/>
    <property type="molecule type" value="Genomic_DNA"/>
</dbReference>
<name>A0A2X3HJU5_9LIST</name>